<name>A0ABS3FSD9_9CYAN</name>
<feature type="transmembrane region" description="Helical" evidence="1">
    <location>
        <begin position="375"/>
        <end position="392"/>
    </location>
</feature>
<accession>A0ABS3FSD9</accession>
<evidence type="ECO:0000259" key="2">
    <source>
        <dbReference type="Pfam" id="PF09925"/>
    </source>
</evidence>
<comment type="caution">
    <text evidence="3">The sequence shown here is derived from an EMBL/GenBank/DDBJ whole genome shotgun (WGS) entry which is preliminary data.</text>
</comment>
<keyword evidence="4" id="KW-1185">Reference proteome</keyword>
<evidence type="ECO:0000313" key="3">
    <source>
        <dbReference type="EMBL" id="MBO0350029.1"/>
    </source>
</evidence>
<feature type="transmembrane region" description="Helical" evidence="1">
    <location>
        <begin position="223"/>
        <end position="246"/>
    </location>
</feature>
<sequence>MVSEKFRRQLRIEARSWTMEGLISEDQYQELSRRYLFETLDRPNQTRFIAILLGLGAVLISSGAIALVQANWDIWSRELKTGVLVGIFIAVNLCAFYLWRDSLGRSHRFPGWQTRTGHGLFFLSSLLLGLNMSLIGEIFLMSLSLGEFWLIWGLAVLVMAYSLRLTGCGILATLLIGVGYWPGLALVYQGDGLFWIRTVILHLPLIAAFLLVPLAYWCRSPWIFGLATLVLIQSVQVNLIVGFSLLNVPNHWMLAIAYALPPVLLWSYDDKPGQSTGVFDEVEELPQFRPIARTFALIFLSLSFYVISFHWFWSESSPMEPWDPMISEIPLQQGFAYLLDVLIVLGSWLALVWHFTSPRDNFRRFSSPDAYLNHAIGLVIAIATGMLFWHFGIQPLPLLGPLLFNILLFLLAYGLMRQGLSRGDRRIFWWGTLLLTLQILTRVLEYETGLVFKSIVFVLCGMATIAIGLIVGSGIKPIENEDLT</sequence>
<feature type="transmembrane region" description="Helical" evidence="1">
    <location>
        <begin position="194"/>
        <end position="216"/>
    </location>
</feature>
<dbReference type="Proteomes" id="UP000664844">
    <property type="component" value="Unassembled WGS sequence"/>
</dbReference>
<dbReference type="EMBL" id="JAFLQW010000348">
    <property type="protein sequence ID" value="MBO0350029.1"/>
    <property type="molecule type" value="Genomic_DNA"/>
</dbReference>
<proteinExistence type="predicted"/>
<organism evidence="3 4">
    <name type="scientific">Phormidium pseudopriestleyi FRX01</name>
    <dbReference type="NCBI Taxonomy" id="1759528"/>
    <lineage>
        <taxon>Bacteria</taxon>
        <taxon>Bacillati</taxon>
        <taxon>Cyanobacteriota</taxon>
        <taxon>Cyanophyceae</taxon>
        <taxon>Oscillatoriophycideae</taxon>
        <taxon>Oscillatoriales</taxon>
        <taxon>Oscillatoriaceae</taxon>
        <taxon>Phormidium</taxon>
    </lineage>
</organism>
<feature type="transmembrane region" description="Helical" evidence="1">
    <location>
        <begin position="450"/>
        <end position="471"/>
    </location>
</feature>
<feature type="transmembrane region" description="Helical" evidence="1">
    <location>
        <begin position="252"/>
        <end position="268"/>
    </location>
</feature>
<keyword evidence="1" id="KW-0812">Transmembrane</keyword>
<feature type="transmembrane region" description="Helical" evidence="1">
    <location>
        <begin position="48"/>
        <end position="70"/>
    </location>
</feature>
<feature type="transmembrane region" description="Helical" evidence="1">
    <location>
        <begin position="398"/>
        <end position="415"/>
    </location>
</feature>
<evidence type="ECO:0000256" key="1">
    <source>
        <dbReference type="SAM" id="Phobius"/>
    </source>
</evidence>
<feature type="transmembrane region" description="Helical" evidence="1">
    <location>
        <begin position="146"/>
        <end position="163"/>
    </location>
</feature>
<feature type="transmembrane region" description="Helical" evidence="1">
    <location>
        <begin position="334"/>
        <end position="355"/>
    </location>
</feature>
<feature type="domain" description="DUF2157" evidence="2">
    <location>
        <begin position="16"/>
        <end position="167"/>
    </location>
</feature>
<gene>
    <name evidence="3" type="ORF">J0895_13085</name>
</gene>
<keyword evidence="1" id="KW-1133">Transmembrane helix</keyword>
<dbReference type="Pfam" id="PF09925">
    <property type="entry name" value="DUF2157"/>
    <property type="match status" value="1"/>
</dbReference>
<feature type="transmembrane region" description="Helical" evidence="1">
    <location>
        <begin position="295"/>
        <end position="314"/>
    </location>
</feature>
<evidence type="ECO:0000313" key="4">
    <source>
        <dbReference type="Proteomes" id="UP000664844"/>
    </source>
</evidence>
<feature type="transmembrane region" description="Helical" evidence="1">
    <location>
        <begin position="427"/>
        <end position="444"/>
    </location>
</feature>
<reference evidence="3 4" key="1">
    <citation type="submission" date="2021-03" db="EMBL/GenBank/DDBJ databases">
        <title>Metabolic Capacity of the Antarctic Cyanobacterium Phormidium pseudopriestleyi that Sustains Oxygenic Photosynthesis in the Presence of Hydrogen Sulfide.</title>
        <authorList>
            <person name="Lumian J.E."/>
            <person name="Jungblut A.D."/>
            <person name="Dillon M.L."/>
            <person name="Hawes I."/>
            <person name="Doran P.T."/>
            <person name="Mackey T.J."/>
            <person name="Dick G.J."/>
            <person name="Grettenberger C.L."/>
            <person name="Sumner D.Y."/>
        </authorList>
    </citation>
    <scope>NUCLEOTIDE SEQUENCE [LARGE SCALE GENOMIC DNA]</scope>
    <source>
        <strain evidence="3 4">FRX01</strain>
    </source>
</reference>
<keyword evidence="1" id="KW-0472">Membrane</keyword>
<protein>
    <submittedName>
        <fullName evidence="3">DUF2157 domain-containing protein</fullName>
    </submittedName>
</protein>
<dbReference type="InterPro" id="IPR018677">
    <property type="entry name" value="DUF2157"/>
</dbReference>
<feature type="transmembrane region" description="Helical" evidence="1">
    <location>
        <begin position="120"/>
        <end position="140"/>
    </location>
</feature>
<feature type="transmembrane region" description="Helical" evidence="1">
    <location>
        <begin position="82"/>
        <end position="99"/>
    </location>
</feature>
<dbReference type="RefSeq" id="WP_207088530.1">
    <property type="nucleotide sequence ID" value="NZ_JAFLQW010000348.1"/>
</dbReference>
<feature type="transmembrane region" description="Helical" evidence="1">
    <location>
        <begin position="170"/>
        <end position="188"/>
    </location>
</feature>